<dbReference type="AlphaFoldDB" id="Q8LM83"/>
<feature type="region of interest" description="Disordered" evidence="1">
    <location>
        <begin position="1"/>
        <end position="102"/>
    </location>
</feature>
<feature type="compositionally biased region" description="Basic residues" evidence="1">
    <location>
        <begin position="77"/>
        <end position="87"/>
    </location>
</feature>
<feature type="region of interest" description="Disordered" evidence="1">
    <location>
        <begin position="114"/>
        <end position="208"/>
    </location>
</feature>
<evidence type="ECO:0000259" key="2">
    <source>
        <dbReference type="Pfam" id="PF05754"/>
    </source>
</evidence>
<feature type="compositionally biased region" description="Basic residues" evidence="1">
    <location>
        <begin position="127"/>
        <end position="137"/>
    </location>
</feature>
<organism evidence="3 4">
    <name type="scientific">Oryza sativa subsp. japonica</name>
    <name type="common">Rice</name>
    <dbReference type="NCBI Taxonomy" id="39947"/>
    <lineage>
        <taxon>Eukaryota</taxon>
        <taxon>Viridiplantae</taxon>
        <taxon>Streptophyta</taxon>
        <taxon>Embryophyta</taxon>
        <taxon>Tracheophyta</taxon>
        <taxon>Spermatophyta</taxon>
        <taxon>Magnoliopsida</taxon>
        <taxon>Liliopsida</taxon>
        <taxon>Poales</taxon>
        <taxon>Poaceae</taxon>
        <taxon>BOP clade</taxon>
        <taxon>Oryzoideae</taxon>
        <taxon>Oryzeae</taxon>
        <taxon>Oryzinae</taxon>
        <taxon>Oryza</taxon>
        <taxon>Oryza sativa</taxon>
    </lineage>
</organism>
<evidence type="ECO:0000256" key="1">
    <source>
        <dbReference type="SAM" id="MobiDB-lite"/>
    </source>
</evidence>
<feature type="compositionally biased region" description="Basic and acidic residues" evidence="1">
    <location>
        <begin position="93"/>
        <end position="102"/>
    </location>
</feature>
<gene>
    <name evidence="3" type="primary">OSJNAa0082N11.4</name>
</gene>
<reference evidence="4" key="2">
    <citation type="journal article" date="2008" name="Nucleic Acids Res.">
        <title>The rice annotation project database (RAP-DB): 2008 update.</title>
        <authorList>
            <consortium name="The rice annotation project (RAP)"/>
        </authorList>
    </citation>
    <scope>GENOME REANNOTATION</scope>
    <source>
        <strain evidence="4">cv. Nipponbare</strain>
    </source>
</reference>
<reference evidence="4" key="1">
    <citation type="journal article" date="2005" name="Nature">
        <title>The map-based sequence of the rice genome.</title>
        <authorList>
            <consortium name="International rice genome sequencing project (IRGSP)"/>
            <person name="Matsumoto T."/>
            <person name="Wu J."/>
            <person name="Kanamori H."/>
            <person name="Katayose Y."/>
            <person name="Fujisawa M."/>
            <person name="Namiki N."/>
            <person name="Mizuno H."/>
            <person name="Yamamoto K."/>
            <person name="Antonio B.A."/>
            <person name="Baba T."/>
            <person name="Sakata K."/>
            <person name="Nagamura Y."/>
            <person name="Aoki H."/>
            <person name="Arikawa K."/>
            <person name="Arita K."/>
            <person name="Bito T."/>
            <person name="Chiden Y."/>
            <person name="Fujitsuka N."/>
            <person name="Fukunaka R."/>
            <person name="Hamada M."/>
            <person name="Harada C."/>
            <person name="Hayashi A."/>
            <person name="Hijishita S."/>
            <person name="Honda M."/>
            <person name="Hosokawa S."/>
            <person name="Ichikawa Y."/>
            <person name="Idonuma A."/>
            <person name="Iijima M."/>
            <person name="Ikeda M."/>
            <person name="Ikeno M."/>
            <person name="Ito K."/>
            <person name="Ito S."/>
            <person name="Ito T."/>
            <person name="Ito Y."/>
            <person name="Ito Y."/>
            <person name="Iwabuchi A."/>
            <person name="Kamiya K."/>
            <person name="Karasawa W."/>
            <person name="Kurita K."/>
            <person name="Katagiri S."/>
            <person name="Kikuta A."/>
            <person name="Kobayashi H."/>
            <person name="Kobayashi N."/>
            <person name="Machita K."/>
            <person name="Maehara T."/>
            <person name="Masukawa M."/>
            <person name="Mizubayashi T."/>
            <person name="Mukai Y."/>
            <person name="Nagasaki H."/>
            <person name="Nagata Y."/>
            <person name="Naito S."/>
            <person name="Nakashima M."/>
            <person name="Nakama Y."/>
            <person name="Nakamichi Y."/>
            <person name="Nakamura M."/>
            <person name="Meguro A."/>
            <person name="Negishi M."/>
            <person name="Ohta I."/>
            <person name="Ohta T."/>
            <person name="Okamoto M."/>
            <person name="Ono N."/>
            <person name="Saji S."/>
            <person name="Sakaguchi M."/>
            <person name="Sakai K."/>
            <person name="Shibata M."/>
            <person name="Shimokawa T."/>
            <person name="Song J."/>
            <person name="Takazaki Y."/>
            <person name="Terasawa K."/>
            <person name="Tsugane M."/>
            <person name="Tsuji K."/>
            <person name="Ueda S."/>
            <person name="Waki K."/>
            <person name="Yamagata H."/>
            <person name="Yamamoto M."/>
            <person name="Yamamoto S."/>
            <person name="Yamane H."/>
            <person name="Yoshiki S."/>
            <person name="Yoshihara R."/>
            <person name="Yukawa K."/>
            <person name="Zhong H."/>
            <person name="Yano M."/>
            <person name="Yuan Q."/>
            <person name="Ouyang S."/>
            <person name="Liu J."/>
            <person name="Jones K.M."/>
            <person name="Gansberger K."/>
            <person name="Moffat K."/>
            <person name="Hill J."/>
            <person name="Bera J."/>
            <person name="Fadrosh D."/>
            <person name="Jin S."/>
            <person name="Johri S."/>
            <person name="Kim M."/>
            <person name="Overton L."/>
            <person name="Reardon M."/>
            <person name="Tsitrin T."/>
            <person name="Vuong H."/>
            <person name="Weaver B."/>
            <person name="Ciecko A."/>
            <person name="Tallon L."/>
            <person name="Jackson J."/>
            <person name="Pai G."/>
            <person name="Aken S.V."/>
            <person name="Utterback T."/>
            <person name="Reidmuller S."/>
            <person name="Feldblyum T."/>
            <person name="Hsiao J."/>
            <person name="Zismann V."/>
            <person name="Iobst S."/>
            <person name="de Vazeille A.R."/>
            <person name="Buell C.R."/>
            <person name="Ying K."/>
            <person name="Li Y."/>
            <person name="Lu T."/>
            <person name="Huang Y."/>
            <person name="Zhao Q."/>
            <person name="Feng Q."/>
            <person name="Zhang L."/>
            <person name="Zhu J."/>
            <person name="Weng Q."/>
            <person name="Mu J."/>
            <person name="Lu Y."/>
            <person name="Fan D."/>
            <person name="Liu Y."/>
            <person name="Guan J."/>
            <person name="Zhang Y."/>
            <person name="Yu S."/>
            <person name="Liu X."/>
            <person name="Zhang Y."/>
            <person name="Hong G."/>
            <person name="Han B."/>
            <person name="Choisne N."/>
            <person name="Demange N."/>
            <person name="Orjeda G."/>
            <person name="Samain S."/>
            <person name="Cattolico L."/>
            <person name="Pelletier E."/>
            <person name="Couloux A."/>
            <person name="Segurens B."/>
            <person name="Wincker P."/>
            <person name="D'Hont A."/>
            <person name="Scarpelli C."/>
            <person name="Weissenbach J."/>
            <person name="Salanoubat M."/>
            <person name="Quetier F."/>
            <person name="Yu Y."/>
            <person name="Kim H.R."/>
            <person name="Rambo T."/>
            <person name="Currie J."/>
            <person name="Collura K."/>
            <person name="Luo M."/>
            <person name="Yang T."/>
            <person name="Ammiraju J.S.S."/>
            <person name="Engler F."/>
            <person name="Soderlund C."/>
            <person name="Wing R.A."/>
            <person name="Palmer L.E."/>
            <person name="de la Bastide M."/>
            <person name="Spiegel L."/>
            <person name="Nascimento L."/>
            <person name="Zutavern T."/>
            <person name="O'Shaughnessy A."/>
            <person name="Dike S."/>
            <person name="Dedhia N."/>
            <person name="Preston R."/>
            <person name="Balija V."/>
            <person name="McCombie W.R."/>
            <person name="Chow T."/>
            <person name="Chen H."/>
            <person name="Chung M."/>
            <person name="Chen C."/>
            <person name="Shaw J."/>
            <person name="Wu H."/>
            <person name="Hsiao K."/>
            <person name="Chao Y."/>
            <person name="Chu M."/>
            <person name="Cheng C."/>
            <person name="Hour A."/>
            <person name="Lee P."/>
            <person name="Lin S."/>
            <person name="Lin Y."/>
            <person name="Liou J."/>
            <person name="Liu S."/>
            <person name="Hsing Y."/>
            <person name="Raghuvanshi S."/>
            <person name="Mohanty A."/>
            <person name="Bharti A.K."/>
            <person name="Gaur A."/>
            <person name="Gupta V."/>
            <person name="Kumar D."/>
            <person name="Ravi V."/>
            <person name="Vij S."/>
            <person name="Kapur A."/>
            <person name="Khurana P."/>
            <person name="Khurana P."/>
            <person name="Khurana J.P."/>
            <person name="Tyagi A.K."/>
            <person name="Gaikwad K."/>
            <person name="Singh A."/>
            <person name="Dalal V."/>
            <person name="Srivastava S."/>
            <person name="Dixit A."/>
            <person name="Pal A.K."/>
            <person name="Ghazi I.A."/>
            <person name="Yadav M."/>
            <person name="Pandit A."/>
            <person name="Bhargava A."/>
            <person name="Sureshbabu K."/>
            <person name="Batra K."/>
            <person name="Sharma T.R."/>
            <person name="Mohapatra T."/>
            <person name="Singh N.K."/>
            <person name="Messing J."/>
            <person name="Nelson A.B."/>
            <person name="Fuks G."/>
            <person name="Kavchok S."/>
            <person name="Keizer G."/>
            <person name="Linton E."/>
            <person name="Llaca V."/>
            <person name="Song R."/>
            <person name="Tanyolac B."/>
            <person name="Young S."/>
            <person name="Ho-Il K."/>
            <person name="Hahn J.H."/>
            <person name="Sangsakoo G."/>
            <person name="Vanavichit A."/>
            <person name="de Mattos Luiz.A.T."/>
            <person name="Zimmer P.D."/>
            <person name="Malone G."/>
            <person name="Dellagostin O."/>
            <person name="de Oliveira A.C."/>
            <person name="Bevan M."/>
            <person name="Bancroft I."/>
            <person name="Minx P."/>
            <person name="Cordum H."/>
            <person name="Wilson R."/>
            <person name="Cheng Z."/>
            <person name="Jin W."/>
            <person name="Jiang J."/>
            <person name="Leong S.A."/>
            <person name="Iwama H."/>
            <person name="Gojobori T."/>
            <person name="Itoh T."/>
            <person name="Niimura Y."/>
            <person name="Fujii Y."/>
            <person name="Habara T."/>
            <person name="Sakai H."/>
            <person name="Sato Y."/>
            <person name="Wilson G."/>
            <person name="Kumar K."/>
            <person name="McCouch S."/>
            <person name="Juretic N."/>
            <person name="Hoen D."/>
            <person name="Wright S."/>
            <person name="Bruskiewich R."/>
            <person name="Bureau T."/>
            <person name="Miyao A."/>
            <person name="Hirochika H."/>
            <person name="Nishikawa T."/>
            <person name="Kadowaki K."/>
            <person name="Sugiura M."/>
            <person name="Burr B."/>
            <person name="Sasaki T."/>
        </authorList>
    </citation>
    <scope>NUCLEOTIDE SEQUENCE [LARGE SCALE GENOMIC DNA]</scope>
    <source>
        <strain evidence="4">cv. Nipponbare</strain>
    </source>
</reference>
<feature type="compositionally biased region" description="Acidic residues" evidence="1">
    <location>
        <begin position="1"/>
        <end position="10"/>
    </location>
</feature>
<dbReference type="Proteomes" id="UP000000763">
    <property type="component" value="Chromosome 10"/>
</dbReference>
<dbReference type="Pfam" id="PF05754">
    <property type="entry name" value="DUF834"/>
    <property type="match status" value="1"/>
</dbReference>
<accession>Q8LM83</accession>
<evidence type="ECO:0000313" key="4">
    <source>
        <dbReference type="Proteomes" id="UP000000763"/>
    </source>
</evidence>
<dbReference type="InterPro" id="IPR008552">
    <property type="entry name" value="DUF834"/>
</dbReference>
<dbReference type="EMBL" id="AC120497">
    <property type="protein sequence ID" value="AAM74404.1"/>
    <property type="molecule type" value="Genomic_DNA"/>
</dbReference>
<proteinExistence type="predicted"/>
<name>Q8LM83_ORYSJ</name>
<sequence>MADGNDDVSDDVITGDGSSGACSPANDGATTQTEDTNGAPAVFGGGEAVDGDGDDLAIPMVATATDDGGCNGGPARLNRRQRRRRLGLRGGSARRDGGLRQRWRRIEESSGVLIKGLASSDGGPRRPAARRKARVRRREVDPNQTRIHGFPNEISRRFQKRKGRGDREDHFPSIDFTGSGKRRSDLEGDDGGAALGFERQPARGGRQA</sequence>
<evidence type="ECO:0000313" key="3">
    <source>
        <dbReference type="EMBL" id="AAM74404.1"/>
    </source>
</evidence>
<feature type="domain" description="DUF834" evidence="2">
    <location>
        <begin position="32"/>
        <end position="73"/>
    </location>
</feature>
<protein>
    <recommendedName>
        <fullName evidence="2">DUF834 domain-containing protein</fullName>
    </recommendedName>
</protein>